<dbReference type="AlphaFoldDB" id="A0A5M3N474"/>
<feature type="non-terminal residue" evidence="4">
    <location>
        <position position="1"/>
    </location>
</feature>
<evidence type="ECO:0000256" key="1">
    <source>
        <dbReference type="SAM" id="Coils"/>
    </source>
</evidence>
<sequence>KRANQWRTWSDKVLPDLIRPYLAYLKASNHFHRSADITRLTAARSCSANCHGFRRRVEVTCLEPNVTIESCSCTPVPVRLVNAGFFPCAPTEPSLAVDMRLLQFITMLSVRTPPNVSAWSDTLESFLLNMGHKLEGKGNLRRRFQRAFHWYRVLVRQSDEFMQSLLVKLTPPRKDQPTQYLRERCPLCFGGNDWRRGRRQEMGPDVIVCIDACFTQKRSNGHRLSDDRDPPNPTKTVFLSEEMVADAERMVNNKRPPRTRKRQAPSSQDEDVIEDGMRIPSSVLDGCGESFIAADEKRSKASTQFFSDTGLMALLCRHDQVLWLVNMTSSGEKQHYALALIIELFNHLPADMNVGLLYDIGCQLERSCRNFSFIPELLPRIVFAISVFHAYGHQWPCQIVYHPWKCPGFGFSDGEGCERLWSALKLLIPSLRVSGFYQRLFALDVHVSYLDVKSLENIGHWLQRRWKSAQQRLSEASRGLRATGVAETVLRVQWRDQVIAQTRPLPRQSSGRAEEDVLRIIELEKTYEKARETLLSSEAQLASGGAVHLIDTTLNLEEERARCGRLKHSLSKLKAALGLEGRRKLGDMRRNKYLHTRMKALALKTRIRDKLRHRKFELSKLERAYRQTLNEQRLHDHTAQSVKRKEPSIAQLVKRYNDLVIKLKKIKDDDRSLSHVVVPHFINSEGIFALDVDDNIWEDVGLHEGEANPPAWLGNEKVREGIRHMLAYDRSVEEVARLSNERARLQEWTLVTWSAL</sequence>
<dbReference type="EMBL" id="JH711573">
    <property type="protein sequence ID" value="EIW86108.1"/>
    <property type="molecule type" value="Genomic_DNA"/>
</dbReference>
<feature type="non-terminal residue" evidence="4">
    <location>
        <position position="756"/>
    </location>
</feature>
<dbReference type="InterPro" id="IPR041320">
    <property type="entry name" value="CxC1"/>
</dbReference>
<accession>A0A5M3N474</accession>
<dbReference type="Pfam" id="PF18758">
    <property type="entry name" value="KDZ"/>
    <property type="match status" value="1"/>
</dbReference>
<dbReference type="PANTHER" id="PTHR33096">
    <property type="entry name" value="CXC2 DOMAIN-CONTAINING PROTEIN"/>
    <property type="match status" value="1"/>
</dbReference>
<dbReference type="KEGG" id="cput:CONPUDRAFT_42338"/>
<evidence type="ECO:0000313" key="5">
    <source>
        <dbReference type="Proteomes" id="UP000053558"/>
    </source>
</evidence>
<feature type="region of interest" description="Disordered" evidence="2">
    <location>
        <begin position="248"/>
        <end position="273"/>
    </location>
</feature>
<protein>
    <recommendedName>
        <fullName evidence="3">CxC1-like cysteine cluster associated with KDZ transposases domain-containing protein</fullName>
    </recommendedName>
</protein>
<dbReference type="RefSeq" id="XP_007762392.1">
    <property type="nucleotide sequence ID" value="XM_007764202.1"/>
</dbReference>
<name>A0A5M3N474_CONPW</name>
<dbReference type="OrthoDB" id="3259803at2759"/>
<dbReference type="Proteomes" id="UP000053558">
    <property type="component" value="Unassembled WGS sequence"/>
</dbReference>
<comment type="caution">
    <text evidence="4">The sequence shown here is derived from an EMBL/GenBank/DDBJ whole genome shotgun (WGS) entry which is preliminary data.</text>
</comment>
<proteinExistence type="predicted"/>
<feature type="domain" description="CxC1-like cysteine cluster associated with KDZ transposases" evidence="3">
    <location>
        <begin position="44"/>
        <end position="126"/>
    </location>
</feature>
<dbReference type="PANTHER" id="PTHR33096:SF1">
    <property type="entry name" value="CXC1-LIKE CYSTEINE CLUSTER ASSOCIATED WITH KDZ TRANSPOSASES DOMAIN-CONTAINING PROTEIN"/>
    <property type="match status" value="1"/>
</dbReference>
<evidence type="ECO:0000256" key="2">
    <source>
        <dbReference type="SAM" id="MobiDB-lite"/>
    </source>
</evidence>
<dbReference type="OMA" id="WIREEWA"/>
<organism evidence="4 5">
    <name type="scientific">Coniophora puteana (strain RWD-64-598)</name>
    <name type="common">Brown rot fungus</name>
    <dbReference type="NCBI Taxonomy" id="741705"/>
    <lineage>
        <taxon>Eukaryota</taxon>
        <taxon>Fungi</taxon>
        <taxon>Dikarya</taxon>
        <taxon>Basidiomycota</taxon>
        <taxon>Agaricomycotina</taxon>
        <taxon>Agaricomycetes</taxon>
        <taxon>Agaricomycetidae</taxon>
        <taxon>Boletales</taxon>
        <taxon>Coniophorineae</taxon>
        <taxon>Coniophoraceae</taxon>
        <taxon>Coniophora</taxon>
    </lineage>
</organism>
<keyword evidence="5" id="KW-1185">Reference proteome</keyword>
<dbReference type="Pfam" id="PF18802">
    <property type="entry name" value="CxC1"/>
    <property type="match status" value="1"/>
</dbReference>
<keyword evidence="1" id="KW-0175">Coiled coil</keyword>
<reference evidence="5" key="1">
    <citation type="journal article" date="2012" name="Science">
        <title>The Paleozoic origin of enzymatic lignin decomposition reconstructed from 31 fungal genomes.</title>
        <authorList>
            <person name="Floudas D."/>
            <person name="Binder M."/>
            <person name="Riley R."/>
            <person name="Barry K."/>
            <person name="Blanchette R.A."/>
            <person name="Henrissat B."/>
            <person name="Martinez A.T."/>
            <person name="Otillar R."/>
            <person name="Spatafora J.W."/>
            <person name="Yadav J.S."/>
            <person name="Aerts A."/>
            <person name="Benoit I."/>
            <person name="Boyd A."/>
            <person name="Carlson A."/>
            <person name="Copeland A."/>
            <person name="Coutinho P.M."/>
            <person name="de Vries R.P."/>
            <person name="Ferreira P."/>
            <person name="Findley K."/>
            <person name="Foster B."/>
            <person name="Gaskell J."/>
            <person name="Glotzer D."/>
            <person name="Gorecki P."/>
            <person name="Heitman J."/>
            <person name="Hesse C."/>
            <person name="Hori C."/>
            <person name="Igarashi K."/>
            <person name="Jurgens J.A."/>
            <person name="Kallen N."/>
            <person name="Kersten P."/>
            <person name="Kohler A."/>
            <person name="Kuees U."/>
            <person name="Kumar T.K.A."/>
            <person name="Kuo A."/>
            <person name="LaButti K."/>
            <person name="Larrondo L.F."/>
            <person name="Lindquist E."/>
            <person name="Ling A."/>
            <person name="Lombard V."/>
            <person name="Lucas S."/>
            <person name="Lundell T."/>
            <person name="Martin R."/>
            <person name="McLaughlin D.J."/>
            <person name="Morgenstern I."/>
            <person name="Morin E."/>
            <person name="Murat C."/>
            <person name="Nagy L.G."/>
            <person name="Nolan M."/>
            <person name="Ohm R.A."/>
            <person name="Patyshakuliyeva A."/>
            <person name="Rokas A."/>
            <person name="Ruiz-Duenas F.J."/>
            <person name="Sabat G."/>
            <person name="Salamov A."/>
            <person name="Samejima M."/>
            <person name="Schmutz J."/>
            <person name="Slot J.C."/>
            <person name="St John F."/>
            <person name="Stenlid J."/>
            <person name="Sun H."/>
            <person name="Sun S."/>
            <person name="Syed K."/>
            <person name="Tsang A."/>
            <person name="Wiebenga A."/>
            <person name="Young D."/>
            <person name="Pisabarro A."/>
            <person name="Eastwood D.C."/>
            <person name="Martin F."/>
            <person name="Cullen D."/>
            <person name="Grigoriev I.V."/>
            <person name="Hibbett D.S."/>
        </authorList>
    </citation>
    <scope>NUCLEOTIDE SEQUENCE [LARGE SCALE GENOMIC DNA]</scope>
    <source>
        <strain evidence="5">RWD-64-598 SS2</strain>
    </source>
</reference>
<dbReference type="InterPro" id="IPR040521">
    <property type="entry name" value="KDZ"/>
</dbReference>
<feature type="coiled-coil region" evidence="1">
    <location>
        <begin position="520"/>
        <end position="576"/>
    </location>
</feature>
<evidence type="ECO:0000259" key="3">
    <source>
        <dbReference type="Pfam" id="PF18802"/>
    </source>
</evidence>
<dbReference type="GeneID" id="19206915"/>
<evidence type="ECO:0000313" key="4">
    <source>
        <dbReference type="EMBL" id="EIW86108.1"/>
    </source>
</evidence>
<gene>
    <name evidence="4" type="ORF">CONPUDRAFT_42338</name>
</gene>